<dbReference type="OrthoDB" id="186871at2759"/>
<organism evidence="1 2">
    <name type="scientific">Neocallimastix californiae</name>
    <dbReference type="NCBI Taxonomy" id="1754190"/>
    <lineage>
        <taxon>Eukaryota</taxon>
        <taxon>Fungi</taxon>
        <taxon>Fungi incertae sedis</taxon>
        <taxon>Chytridiomycota</taxon>
        <taxon>Chytridiomycota incertae sedis</taxon>
        <taxon>Neocallimastigomycetes</taxon>
        <taxon>Neocallimastigales</taxon>
        <taxon>Neocallimastigaceae</taxon>
        <taxon>Neocallimastix</taxon>
    </lineage>
</organism>
<comment type="caution">
    <text evidence="1">The sequence shown here is derived from an EMBL/GenBank/DDBJ whole genome shotgun (WGS) entry which is preliminary data.</text>
</comment>
<gene>
    <name evidence="1" type="ORF">LY90DRAFT_707565</name>
</gene>
<protein>
    <recommendedName>
        <fullName evidence="3">Sperm-tail PG-rich repeat-containing protein 2</fullName>
    </recommendedName>
</protein>
<name>A0A1Y2AFC1_9FUNG</name>
<proteinExistence type="predicted"/>
<dbReference type="AlphaFoldDB" id="A0A1Y2AFC1"/>
<evidence type="ECO:0008006" key="3">
    <source>
        <dbReference type="Google" id="ProtNLM"/>
    </source>
</evidence>
<dbReference type="Proteomes" id="UP000193920">
    <property type="component" value="Unassembled WGS sequence"/>
</dbReference>
<dbReference type="InterPro" id="IPR051291">
    <property type="entry name" value="CIMAP"/>
</dbReference>
<dbReference type="InterPro" id="IPR010736">
    <property type="entry name" value="SHIPPO-rpt"/>
</dbReference>
<evidence type="ECO:0000313" key="2">
    <source>
        <dbReference type="Proteomes" id="UP000193920"/>
    </source>
</evidence>
<evidence type="ECO:0000313" key="1">
    <source>
        <dbReference type="EMBL" id="ORY21196.1"/>
    </source>
</evidence>
<dbReference type="PANTHER" id="PTHR21580">
    <property type="entry name" value="SHIPPO-1-RELATED"/>
    <property type="match status" value="1"/>
</dbReference>
<accession>A0A1Y2AFC1</accession>
<sequence length="321" mass="36541">MSSKYKKRGESINTVNLFIPHIPIKHHVSDTGAIKTKAFNTTAPRFAKSLNDLPGPGYYVNEKDDKYFVFSNRGFGVGFTSQDRRFKNENLYNVGPGKYSIEKMEQYYDHQKLIPTKNFKSRIASPTIPEPTPGPSDYNSLKSEKALLKSNLEKKMNYTFKSKTPRFIYSRRNRALPAPGYYKIEVEEQKPSAISSFKSSGRKINYTMVKDGPGPTSYFEKLYSNDDNTTDSKKNKLVLGLVADKPDPSKFVRQNSPGPGYYDIQGNSKISEIINGVKNGYSFSNSKRFANSETYIPGPGYYQPVDNLHHSYNINNYNQWI</sequence>
<dbReference type="Pfam" id="PF07004">
    <property type="entry name" value="SHIPPO-rpt"/>
    <property type="match status" value="5"/>
</dbReference>
<reference evidence="1 2" key="1">
    <citation type="submission" date="2016-08" db="EMBL/GenBank/DDBJ databases">
        <title>A Parts List for Fungal Cellulosomes Revealed by Comparative Genomics.</title>
        <authorList>
            <consortium name="DOE Joint Genome Institute"/>
            <person name="Haitjema C.H."/>
            <person name="Gilmore S.P."/>
            <person name="Henske J.K."/>
            <person name="Solomon K.V."/>
            <person name="De Groot R."/>
            <person name="Kuo A."/>
            <person name="Mondo S.J."/>
            <person name="Salamov A.A."/>
            <person name="Labutti K."/>
            <person name="Zhao Z."/>
            <person name="Chiniquy J."/>
            <person name="Barry K."/>
            <person name="Brewer H.M."/>
            <person name="Purvine S.O."/>
            <person name="Wright A.T."/>
            <person name="Boxma B."/>
            <person name="Van Alen T."/>
            <person name="Hackstein J.H."/>
            <person name="Baker S.E."/>
            <person name="Grigoriev I.V."/>
            <person name="O'Malley M.A."/>
        </authorList>
    </citation>
    <scope>NUCLEOTIDE SEQUENCE [LARGE SCALE GENOMIC DNA]</scope>
    <source>
        <strain evidence="1 2">G1</strain>
    </source>
</reference>
<keyword evidence="2" id="KW-1185">Reference proteome</keyword>
<dbReference type="PANTHER" id="PTHR21580:SF28">
    <property type="entry name" value="BOREALIN N-TERMINAL DOMAIN-CONTAINING PROTEIN-RELATED"/>
    <property type="match status" value="1"/>
</dbReference>
<dbReference type="EMBL" id="MCOG01000271">
    <property type="protein sequence ID" value="ORY21196.1"/>
    <property type="molecule type" value="Genomic_DNA"/>
</dbReference>